<evidence type="ECO:0000313" key="1">
    <source>
        <dbReference type="EMBL" id="QHT26317.1"/>
    </source>
</evidence>
<accession>A0A6C0EAW0</accession>
<organism evidence="1">
    <name type="scientific">viral metagenome</name>
    <dbReference type="NCBI Taxonomy" id="1070528"/>
    <lineage>
        <taxon>unclassified sequences</taxon>
        <taxon>metagenomes</taxon>
        <taxon>organismal metagenomes</taxon>
    </lineage>
</organism>
<sequence length="415" mass="50067">MNKYTNKILDVINKFDFELDKPIQLHNNDIIKKIMKIIDTYDNFIYNSTYDIKKIKKLHDKKYPLVYKAYKKTEKNPMSFLEFIQNQHEINWDSIDINIDDEDRSELNKILYNNSFVSLDIQHHAETVDLDYIRILTDEFELFVYSPEGNENIKSDINEIIKIIKIMIDISKEFECKNKKPHIIMFLGKQKKYLDNNIDIFTCEHVNSGSTYLENYVSLWRYEEHKKVLIHELVHYYNIDFFHTDPYYYTIDKMLEKHFTVTGVNRPNEIYTESLTVIIYLCYYSNLLNDDINKLFLTEVKFMIFQMAKIINYYNGNSYDQLFTINYKQKTSVLSYYILKTFIIYNIELFTEYIIKNGLQCKNNKIEIFSELLEDVIIKMKDNKNMKNLCDSYLDIIKKNKDDIFIFKTMRMTCQ</sequence>
<dbReference type="EMBL" id="MN739784">
    <property type="protein sequence ID" value="QHT26317.1"/>
    <property type="molecule type" value="Genomic_DNA"/>
</dbReference>
<name>A0A6C0EAW0_9ZZZZ</name>
<reference evidence="1" key="1">
    <citation type="journal article" date="2020" name="Nature">
        <title>Giant virus diversity and host interactions through global metagenomics.</title>
        <authorList>
            <person name="Schulz F."/>
            <person name="Roux S."/>
            <person name="Paez-Espino D."/>
            <person name="Jungbluth S."/>
            <person name="Walsh D.A."/>
            <person name="Denef V.J."/>
            <person name="McMahon K.D."/>
            <person name="Konstantinidis K.T."/>
            <person name="Eloe-Fadrosh E.A."/>
            <person name="Kyrpides N.C."/>
            <person name="Woyke T."/>
        </authorList>
    </citation>
    <scope>NUCLEOTIDE SEQUENCE</scope>
    <source>
        <strain evidence="1">GVMAG-M-3300023179-27</strain>
    </source>
</reference>
<proteinExistence type="predicted"/>
<dbReference type="AlphaFoldDB" id="A0A6C0EAW0"/>
<protein>
    <submittedName>
        <fullName evidence="1">Uncharacterized protein</fullName>
    </submittedName>
</protein>